<evidence type="ECO:0000313" key="3">
    <source>
        <dbReference type="Proteomes" id="UP000185598"/>
    </source>
</evidence>
<proteinExistence type="predicted"/>
<reference evidence="2 3" key="1">
    <citation type="submission" date="2016-09" db="EMBL/GenBank/DDBJ databases">
        <title>Rhizobium oryziradicis sp. nov., isolated from the root of rice.</title>
        <authorList>
            <person name="Zhao J."/>
            <person name="Zhang X."/>
        </authorList>
    </citation>
    <scope>NUCLEOTIDE SEQUENCE [LARGE SCALE GENOMIC DNA]</scope>
    <source>
        <strain evidence="2 3">14971</strain>
    </source>
</reference>
<accession>A0A1Q9A317</accession>
<dbReference type="OrthoDB" id="8395374at2"/>
<dbReference type="Proteomes" id="UP000544107">
    <property type="component" value="Unassembled WGS sequence"/>
</dbReference>
<organism evidence="2 3">
    <name type="scientific">Allorhizobium taibaishanense</name>
    <dbReference type="NCBI Taxonomy" id="887144"/>
    <lineage>
        <taxon>Bacteria</taxon>
        <taxon>Pseudomonadati</taxon>
        <taxon>Pseudomonadota</taxon>
        <taxon>Alphaproteobacteria</taxon>
        <taxon>Hyphomicrobiales</taxon>
        <taxon>Rhizobiaceae</taxon>
        <taxon>Rhizobium/Agrobacterium group</taxon>
        <taxon>Allorhizobium</taxon>
    </lineage>
</organism>
<keyword evidence="3" id="KW-1185">Reference proteome</keyword>
<name>A0A1Q9A317_9HYPH</name>
<dbReference type="RefSeq" id="WP_075614618.1">
    <property type="nucleotide sequence ID" value="NZ_JACIED010000001.1"/>
</dbReference>
<comment type="caution">
    <text evidence="2">The sequence shown here is derived from an EMBL/GenBank/DDBJ whole genome shotgun (WGS) entry which is preliminary data.</text>
</comment>
<dbReference type="Proteomes" id="UP000185598">
    <property type="component" value="Unassembled WGS sequence"/>
</dbReference>
<evidence type="ECO:0000313" key="4">
    <source>
        <dbReference type="Proteomes" id="UP000544107"/>
    </source>
</evidence>
<evidence type="ECO:0000313" key="2">
    <source>
        <dbReference type="EMBL" id="OLP48827.1"/>
    </source>
</evidence>
<dbReference type="EMBL" id="MKIN01000022">
    <property type="protein sequence ID" value="OLP48827.1"/>
    <property type="molecule type" value="Genomic_DNA"/>
</dbReference>
<protein>
    <submittedName>
        <fullName evidence="2">Uncharacterized protein</fullName>
    </submittedName>
</protein>
<evidence type="ECO:0000313" key="1">
    <source>
        <dbReference type="EMBL" id="MBB4005779.1"/>
    </source>
</evidence>
<sequence>MKHEQAPIKDFCTREEFEADPARVLDAAIQAPVVVKAPNGRFTIEFVLGEKRSVGEWATSPGQLEDGDSF</sequence>
<dbReference type="EMBL" id="JACIED010000001">
    <property type="protein sequence ID" value="MBB4005779.1"/>
    <property type="molecule type" value="Genomic_DNA"/>
</dbReference>
<reference evidence="1 4" key="2">
    <citation type="submission" date="2020-08" db="EMBL/GenBank/DDBJ databases">
        <title>Genomic Encyclopedia of Type Strains, Phase IV (KMG-IV): sequencing the most valuable type-strain genomes for metagenomic binning, comparative biology and taxonomic classification.</title>
        <authorList>
            <person name="Goeker M."/>
        </authorList>
    </citation>
    <scope>NUCLEOTIDE SEQUENCE [LARGE SCALE GENOMIC DNA]</scope>
    <source>
        <strain evidence="1 4">DSM 100021</strain>
    </source>
</reference>
<dbReference type="AlphaFoldDB" id="A0A1Q9A317"/>
<gene>
    <name evidence="2" type="ORF">BJF91_16975</name>
    <name evidence="1" type="ORF">GGQ71_000015</name>
</gene>